<evidence type="ECO:0000259" key="1">
    <source>
        <dbReference type="Pfam" id="PF01048"/>
    </source>
</evidence>
<reference evidence="2 3" key="1">
    <citation type="submission" date="2024-07" db="EMBL/GenBank/DDBJ databases">
        <title>Section-level genome sequencing and comparative genomics of Aspergillus sections Usti and Cavernicolus.</title>
        <authorList>
            <consortium name="Lawrence Berkeley National Laboratory"/>
            <person name="Nybo J.L."/>
            <person name="Vesth T.C."/>
            <person name="Theobald S."/>
            <person name="Frisvad J.C."/>
            <person name="Larsen T.O."/>
            <person name="Kjaerboelling I."/>
            <person name="Rothschild-Mancinelli K."/>
            <person name="Lyhne E.K."/>
            <person name="Kogle M.E."/>
            <person name="Barry K."/>
            <person name="Clum A."/>
            <person name="Na H."/>
            <person name="Ledsgaard L."/>
            <person name="Lin J."/>
            <person name="Lipzen A."/>
            <person name="Kuo A."/>
            <person name="Riley R."/>
            <person name="Mondo S."/>
            <person name="Labutti K."/>
            <person name="Haridas S."/>
            <person name="Pangalinan J."/>
            <person name="Salamov A.A."/>
            <person name="Simmons B.A."/>
            <person name="Magnuson J.K."/>
            <person name="Chen J."/>
            <person name="Drula E."/>
            <person name="Henrissat B."/>
            <person name="Wiebenga A."/>
            <person name="Lubbers R.J."/>
            <person name="Gomes A.C."/>
            <person name="Makela M.R."/>
            <person name="Stajich J."/>
            <person name="Grigoriev I.V."/>
            <person name="Mortensen U.H."/>
            <person name="De Vries R.P."/>
            <person name="Baker S.E."/>
            <person name="Andersen M.R."/>
        </authorList>
    </citation>
    <scope>NUCLEOTIDE SEQUENCE [LARGE SCALE GENOMIC DNA]</scope>
    <source>
        <strain evidence="2 3">CBS 123904</strain>
    </source>
</reference>
<comment type="caution">
    <text evidence="2">The sequence shown here is derived from an EMBL/GenBank/DDBJ whole genome shotgun (WGS) entry which is preliminary data.</text>
</comment>
<name>A0ABR4JGC1_9EURO</name>
<dbReference type="Pfam" id="PF01048">
    <property type="entry name" value="PNP_UDP_1"/>
    <property type="match status" value="1"/>
</dbReference>
<protein>
    <submittedName>
        <fullName evidence="2">Nucleoside phosphorylase domain-containing protein</fullName>
    </submittedName>
</protein>
<organism evidence="2 3">
    <name type="scientific">Aspergillus pseudoustus</name>
    <dbReference type="NCBI Taxonomy" id="1810923"/>
    <lineage>
        <taxon>Eukaryota</taxon>
        <taxon>Fungi</taxon>
        <taxon>Dikarya</taxon>
        <taxon>Ascomycota</taxon>
        <taxon>Pezizomycotina</taxon>
        <taxon>Eurotiomycetes</taxon>
        <taxon>Eurotiomycetidae</taxon>
        <taxon>Eurotiales</taxon>
        <taxon>Aspergillaceae</taxon>
        <taxon>Aspergillus</taxon>
        <taxon>Aspergillus subgen. Nidulantes</taxon>
    </lineage>
</organism>
<accession>A0ABR4JGC1</accession>
<dbReference type="InterPro" id="IPR053137">
    <property type="entry name" value="NLR-like"/>
</dbReference>
<gene>
    <name evidence="2" type="ORF">BJY01DRAFT_237200</name>
</gene>
<dbReference type="PANTHER" id="PTHR46082:SF11">
    <property type="entry name" value="AAA+ ATPASE DOMAIN-CONTAINING PROTEIN-RELATED"/>
    <property type="match status" value="1"/>
</dbReference>
<dbReference type="InterPro" id="IPR000845">
    <property type="entry name" value="Nucleoside_phosphorylase_d"/>
</dbReference>
<evidence type="ECO:0000313" key="2">
    <source>
        <dbReference type="EMBL" id="KAL2839085.1"/>
    </source>
</evidence>
<dbReference type="PANTHER" id="PTHR46082">
    <property type="entry name" value="ATP/GTP-BINDING PROTEIN-RELATED"/>
    <property type="match status" value="1"/>
</dbReference>
<dbReference type="InterPro" id="IPR035994">
    <property type="entry name" value="Nucleoside_phosphorylase_sf"/>
</dbReference>
<feature type="domain" description="Nucleoside phosphorylase" evidence="1">
    <location>
        <begin position="15"/>
        <end position="305"/>
    </location>
</feature>
<dbReference type="SUPFAM" id="SSF53167">
    <property type="entry name" value="Purine and uridine phosphorylases"/>
    <property type="match status" value="1"/>
</dbReference>
<evidence type="ECO:0000313" key="3">
    <source>
        <dbReference type="Proteomes" id="UP001610446"/>
    </source>
</evidence>
<dbReference type="Gene3D" id="3.40.50.1580">
    <property type="entry name" value="Nucleoside phosphorylase domain"/>
    <property type="match status" value="1"/>
</dbReference>
<proteinExistence type="predicted"/>
<sequence>MSTSRIRLTHDAYRVGWISALPLEMAAAIAMLDASHAPLPQPKADRNTYHLGEIGSHNVVIACLPSGIYGLTSAAVVAQQMLSTFPSIDIGLMVGIGGGVPSATVDVRLGDVVVSKPTGLFSGVIQYDYGKTMADGSFHRTGSLNNPPESLLTAISDLQAKHLVGDNNIARHLENAAKARPSMRASLTYPGTSDDVLFEPSYVHETDQPSCASCDKSKVITRAPRNSTMPSIHYGVIASANQVMKDALTRDRFATDLGILCFEMEAAGLMNHFPCLVIRGVCDYSDSHKNKQWQDYAAAAAAAYARELLQSSIRTTATPARTNDVVKIRSKIPVSKSAFFVRREAWWNSILNKYP</sequence>
<keyword evidence="3" id="KW-1185">Reference proteome</keyword>
<dbReference type="Proteomes" id="UP001610446">
    <property type="component" value="Unassembled WGS sequence"/>
</dbReference>
<dbReference type="EMBL" id="JBFXLU010000137">
    <property type="protein sequence ID" value="KAL2839085.1"/>
    <property type="molecule type" value="Genomic_DNA"/>
</dbReference>